<sequence>MPDVEVVPLRIVRHACEEDVRVCSRTGARTGAVPCSTRTVTGWAVPTRTRPAVRTLTSARAVVVAPTRTEVVTEPLTPLAREVSVAVTLSVP</sequence>
<dbReference type="Proteomes" id="UP001157017">
    <property type="component" value="Unassembled WGS sequence"/>
</dbReference>
<organism evidence="1 2">
    <name type="scientific">Angustibacter aerolatus</name>
    <dbReference type="NCBI Taxonomy" id="1162965"/>
    <lineage>
        <taxon>Bacteria</taxon>
        <taxon>Bacillati</taxon>
        <taxon>Actinomycetota</taxon>
        <taxon>Actinomycetes</taxon>
        <taxon>Kineosporiales</taxon>
        <taxon>Kineosporiaceae</taxon>
    </lineage>
</organism>
<name>A0ABQ6JIZ0_9ACTN</name>
<dbReference type="EMBL" id="BSUZ01000001">
    <property type="protein sequence ID" value="GMA87324.1"/>
    <property type="molecule type" value="Genomic_DNA"/>
</dbReference>
<evidence type="ECO:0000313" key="1">
    <source>
        <dbReference type="EMBL" id="GMA87324.1"/>
    </source>
</evidence>
<keyword evidence="2" id="KW-1185">Reference proteome</keyword>
<comment type="caution">
    <text evidence="1">The sequence shown here is derived from an EMBL/GenBank/DDBJ whole genome shotgun (WGS) entry which is preliminary data.</text>
</comment>
<gene>
    <name evidence="1" type="ORF">GCM10025868_25740</name>
</gene>
<protein>
    <submittedName>
        <fullName evidence="1">Uncharacterized protein</fullName>
    </submittedName>
</protein>
<accession>A0ABQ6JIZ0</accession>
<proteinExistence type="predicted"/>
<reference evidence="2" key="1">
    <citation type="journal article" date="2019" name="Int. J. Syst. Evol. Microbiol.">
        <title>The Global Catalogue of Microorganisms (GCM) 10K type strain sequencing project: providing services to taxonomists for standard genome sequencing and annotation.</title>
        <authorList>
            <consortium name="The Broad Institute Genomics Platform"/>
            <consortium name="The Broad Institute Genome Sequencing Center for Infectious Disease"/>
            <person name="Wu L."/>
            <person name="Ma J."/>
        </authorList>
    </citation>
    <scope>NUCLEOTIDE SEQUENCE [LARGE SCALE GENOMIC DNA]</scope>
    <source>
        <strain evidence="2">NBRC 108730</strain>
    </source>
</reference>
<evidence type="ECO:0000313" key="2">
    <source>
        <dbReference type="Proteomes" id="UP001157017"/>
    </source>
</evidence>